<keyword evidence="5" id="KW-0223">Dioxygenase</keyword>
<evidence type="ECO:0000256" key="9">
    <source>
        <dbReference type="ARBA" id="ARBA00047444"/>
    </source>
</evidence>
<dbReference type="Proteomes" id="UP000076502">
    <property type="component" value="Unassembled WGS sequence"/>
</dbReference>
<dbReference type="SMART" id="SM00702">
    <property type="entry name" value="P4Hc"/>
    <property type="match status" value="1"/>
</dbReference>
<evidence type="ECO:0000256" key="3">
    <source>
        <dbReference type="ARBA" id="ARBA00022723"/>
    </source>
</evidence>
<name>A0A154P597_DUFNO</name>
<proteinExistence type="inferred from homology"/>
<evidence type="ECO:0000256" key="7">
    <source>
        <dbReference type="ARBA" id="ARBA00023004"/>
    </source>
</evidence>
<evidence type="ECO:0000256" key="2">
    <source>
        <dbReference type="ARBA" id="ARBA00007443"/>
    </source>
</evidence>
<dbReference type="PANTHER" id="PTHR12117:SF0">
    <property type="entry name" value="PROLYL 3-HYDROXYLASE OGFOD1"/>
    <property type="match status" value="1"/>
</dbReference>
<comment type="similarity">
    <text evidence="2">Belongs to the TPA1 family.</text>
</comment>
<dbReference type="GO" id="GO:0005506">
    <property type="term" value="F:iron ion binding"/>
    <property type="evidence" value="ECO:0007669"/>
    <property type="project" value="InterPro"/>
</dbReference>
<gene>
    <name evidence="12" type="ORF">WN55_08488</name>
</gene>
<dbReference type="Gene3D" id="2.60.120.620">
    <property type="entry name" value="q2cbj1_9rhob like domain"/>
    <property type="match status" value="3"/>
</dbReference>
<dbReference type="OrthoDB" id="430522at2759"/>
<evidence type="ECO:0000256" key="4">
    <source>
        <dbReference type="ARBA" id="ARBA00022896"/>
    </source>
</evidence>
<dbReference type="GO" id="GO:0031418">
    <property type="term" value="F:L-ascorbic acid binding"/>
    <property type="evidence" value="ECO:0007669"/>
    <property type="project" value="UniProtKB-KW"/>
</dbReference>
<dbReference type="GO" id="GO:0006449">
    <property type="term" value="P:regulation of translational termination"/>
    <property type="evidence" value="ECO:0007669"/>
    <property type="project" value="TreeGrafter"/>
</dbReference>
<comment type="cofactor">
    <cofactor evidence="1">
        <name>L-ascorbate</name>
        <dbReference type="ChEBI" id="CHEBI:38290"/>
    </cofactor>
</comment>
<dbReference type="PANTHER" id="PTHR12117">
    <property type="entry name" value="HISTONE ACETYLTRANSFERASE COMPLEX"/>
    <property type="match status" value="1"/>
</dbReference>
<dbReference type="Pfam" id="PF13661">
    <property type="entry name" value="2OG-FeII_Oxy_4"/>
    <property type="match status" value="1"/>
</dbReference>
<evidence type="ECO:0000259" key="11">
    <source>
        <dbReference type="PROSITE" id="PS51471"/>
    </source>
</evidence>
<sequence>MAQEEPELKKLKHSVISDHVYLPDFQKLFYEHWHNFSDIKKDNLEMISQPFRVCKISHFLRNEDFMDEIKNELLDVKSRRNSIDLYQFEQTSDLANVDTKNLKLLYETFQTDLATWMEQNTKIDLNKKISMSSSCYSDTDYLLCHDDNMGDRRIAFILYLSKNWTVEDGGALDLFDTDGNGLPRNVVKSLVPEYNSLVFFEVVDNSYHQVAEVISPEKSRWSINGWFHGPLRESNKPPRPDTEPNYIGPVNKHVSLDNWITMCYLLPGIVKEIQQDMEQESFAFLSNFLVDDIYEKLATDVSSGAIVWQKVGPADICNYEIAKEETLPELLKEFYNMFKSISMFQLLKDYTELDLVPEKETMKPKMLIELQRWSKGCYTLISDKSLLNDATGPINEKKSSNGCMNKDEEGQDDSLDTPRASKSNRNCREKWIANNDSKNEESGCNSPTSNKEDEEVNEDEVLKIILKGKSPRLKKKNLSQQSSSSKLENISPQKLARVLDTDDSDVSDIGDYLSDPLDCSLECSDQEEDMDDANASEPGTLDVIIQFHTGHVPEEDTIDYVDPREQEGALIHVPAKNNHLCLVYKTLGTSRVHKYVNHYCTDYFYNLICTYYE</sequence>
<accession>A0A154P597</accession>
<dbReference type="InterPro" id="IPR039558">
    <property type="entry name" value="TPA1/OFD1_N"/>
</dbReference>
<dbReference type="AlphaFoldDB" id="A0A154P597"/>
<organism evidence="12 13">
    <name type="scientific">Dufourea novaeangliae</name>
    <name type="common">Sweat bee</name>
    <dbReference type="NCBI Taxonomy" id="178035"/>
    <lineage>
        <taxon>Eukaryota</taxon>
        <taxon>Metazoa</taxon>
        <taxon>Ecdysozoa</taxon>
        <taxon>Arthropoda</taxon>
        <taxon>Hexapoda</taxon>
        <taxon>Insecta</taxon>
        <taxon>Pterygota</taxon>
        <taxon>Neoptera</taxon>
        <taxon>Endopterygota</taxon>
        <taxon>Hymenoptera</taxon>
        <taxon>Apocrita</taxon>
        <taxon>Aculeata</taxon>
        <taxon>Apoidea</taxon>
        <taxon>Anthophila</taxon>
        <taxon>Halictidae</taxon>
        <taxon>Rophitinae</taxon>
        <taxon>Dufourea</taxon>
    </lineage>
</organism>
<feature type="region of interest" description="Disordered" evidence="10">
    <location>
        <begin position="391"/>
        <end position="457"/>
    </location>
</feature>
<dbReference type="GO" id="GO:0031543">
    <property type="term" value="F:peptidyl-proline dioxygenase activity"/>
    <property type="evidence" value="ECO:0007669"/>
    <property type="project" value="TreeGrafter"/>
</dbReference>
<feature type="compositionally biased region" description="Basic and acidic residues" evidence="10">
    <location>
        <begin position="426"/>
        <end position="441"/>
    </location>
</feature>
<dbReference type="EMBL" id="KQ434822">
    <property type="protein sequence ID" value="KZC07106.1"/>
    <property type="molecule type" value="Genomic_DNA"/>
</dbReference>
<dbReference type="PROSITE" id="PS51471">
    <property type="entry name" value="FE2OG_OXY"/>
    <property type="match status" value="1"/>
</dbReference>
<dbReference type="STRING" id="178035.A0A154P597"/>
<evidence type="ECO:0000256" key="6">
    <source>
        <dbReference type="ARBA" id="ARBA00023002"/>
    </source>
</evidence>
<comment type="catalytic activity">
    <reaction evidence="9">
        <text>[ribosomal protein uS12]-L-proline + 2-oxoglutarate + O2 = [ribosomal protein uS12]-(3S)-3-hydroxy-L-proline + succinate + CO2</text>
        <dbReference type="Rhea" id="RHEA:54156"/>
        <dbReference type="Rhea" id="RHEA-COMP:13816"/>
        <dbReference type="Rhea" id="RHEA-COMP:13818"/>
        <dbReference type="ChEBI" id="CHEBI:15379"/>
        <dbReference type="ChEBI" id="CHEBI:16526"/>
        <dbReference type="ChEBI" id="CHEBI:16810"/>
        <dbReference type="ChEBI" id="CHEBI:30031"/>
        <dbReference type="ChEBI" id="CHEBI:50342"/>
        <dbReference type="ChEBI" id="CHEBI:85428"/>
    </reaction>
</comment>
<keyword evidence="4" id="KW-0847">Vitamin C</keyword>
<evidence type="ECO:0000256" key="10">
    <source>
        <dbReference type="SAM" id="MobiDB-lite"/>
    </source>
</evidence>
<dbReference type="Pfam" id="PF10637">
    <property type="entry name" value="Ofd1_CTDD"/>
    <property type="match status" value="1"/>
</dbReference>
<protein>
    <recommendedName>
        <fullName evidence="8">uS12 prolyl 3-hydroxylase</fullName>
    </recommendedName>
</protein>
<dbReference type="InterPro" id="IPR006620">
    <property type="entry name" value="Pro_4_hyd_alph"/>
</dbReference>
<dbReference type="InterPro" id="IPR005123">
    <property type="entry name" value="Oxoglu/Fe-dep_dioxygenase_dom"/>
</dbReference>
<keyword evidence="7" id="KW-0408">Iron</keyword>
<keyword evidence="3" id="KW-0479">Metal-binding</keyword>
<evidence type="ECO:0000256" key="8">
    <source>
        <dbReference type="ARBA" id="ARBA00029938"/>
    </source>
</evidence>
<reference evidence="12 13" key="1">
    <citation type="submission" date="2015-07" db="EMBL/GenBank/DDBJ databases">
        <title>The genome of Dufourea novaeangliae.</title>
        <authorList>
            <person name="Pan H."/>
            <person name="Kapheim K."/>
        </authorList>
    </citation>
    <scope>NUCLEOTIDE SEQUENCE [LARGE SCALE GENOMIC DNA]</scope>
    <source>
        <strain evidence="12">0120121106</strain>
        <tissue evidence="12">Whole body</tissue>
    </source>
</reference>
<dbReference type="InterPro" id="IPR019601">
    <property type="entry name" value="Oxoglutarate/Fe-dep_Oase_C"/>
</dbReference>
<evidence type="ECO:0000256" key="5">
    <source>
        <dbReference type="ARBA" id="ARBA00022964"/>
    </source>
</evidence>
<dbReference type="GO" id="GO:0005737">
    <property type="term" value="C:cytoplasm"/>
    <property type="evidence" value="ECO:0007669"/>
    <property type="project" value="TreeGrafter"/>
</dbReference>
<keyword evidence="13" id="KW-1185">Reference proteome</keyword>
<keyword evidence="6" id="KW-0560">Oxidoreductase</keyword>
<dbReference type="InterPro" id="IPR051842">
    <property type="entry name" value="uS12_prolyl_hydroxylase"/>
</dbReference>
<dbReference type="OMA" id="RWSINGW"/>
<evidence type="ECO:0000256" key="1">
    <source>
        <dbReference type="ARBA" id="ARBA00001961"/>
    </source>
</evidence>
<feature type="domain" description="Fe2OG dioxygenase" evidence="11">
    <location>
        <begin position="127"/>
        <end position="229"/>
    </location>
</feature>
<evidence type="ECO:0000313" key="12">
    <source>
        <dbReference type="EMBL" id="KZC07106.1"/>
    </source>
</evidence>
<evidence type="ECO:0000313" key="13">
    <source>
        <dbReference type="Proteomes" id="UP000076502"/>
    </source>
</evidence>